<dbReference type="InterPro" id="IPR019700">
    <property type="entry name" value="Sigma-G_inhibitor_Gin"/>
</dbReference>
<name>A0A161WE68_9CLOT</name>
<reference evidence="1 2" key="1">
    <citation type="submission" date="2016-04" db="EMBL/GenBank/DDBJ databases">
        <title>Genome sequence of Clostridium magnum DSM 2767.</title>
        <authorList>
            <person name="Poehlein A."/>
            <person name="Uhlig R."/>
            <person name="Fischer R."/>
            <person name="Bahl H."/>
            <person name="Daniel R."/>
        </authorList>
    </citation>
    <scope>NUCLEOTIDE SEQUENCE [LARGE SCALE GENOMIC DNA]</scope>
    <source>
        <strain evidence="1 2">DSM 2767</strain>
    </source>
</reference>
<proteinExistence type="predicted"/>
<gene>
    <name evidence="1" type="ORF">CLMAG_44490</name>
</gene>
<dbReference type="RefSeq" id="WP_066627153.1">
    <property type="nucleotide sequence ID" value="NZ_FQXL01000055.1"/>
</dbReference>
<sequence>MKKQSCIICGKPLNSGIMIYGRGICQCCEERLLYLELDTDFYTYYKECLRKNVVQVIIRGEKLSCQNYRF</sequence>
<dbReference type="EMBL" id="LWAE01000006">
    <property type="protein sequence ID" value="KZL89965.1"/>
    <property type="molecule type" value="Genomic_DNA"/>
</dbReference>
<dbReference type="STRING" id="1121326.CLMAG_44490"/>
<evidence type="ECO:0000313" key="1">
    <source>
        <dbReference type="EMBL" id="KZL89965.1"/>
    </source>
</evidence>
<comment type="caution">
    <text evidence="1">The sequence shown here is derived from an EMBL/GenBank/DDBJ whole genome shotgun (WGS) entry which is preliminary data.</text>
</comment>
<dbReference type="AlphaFoldDB" id="A0A161WE68"/>
<dbReference type="Proteomes" id="UP000076603">
    <property type="component" value="Unassembled WGS sequence"/>
</dbReference>
<organism evidence="1 2">
    <name type="scientific">Clostridium magnum DSM 2767</name>
    <dbReference type="NCBI Taxonomy" id="1121326"/>
    <lineage>
        <taxon>Bacteria</taxon>
        <taxon>Bacillati</taxon>
        <taxon>Bacillota</taxon>
        <taxon>Clostridia</taxon>
        <taxon>Eubacteriales</taxon>
        <taxon>Clostridiaceae</taxon>
        <taxon>Clostridium</taxon>
    </lineage>
</organism>
<dbReference type="OrthoDB" id="1753657at2"/>
<evidence type="ECO:0000313" key="2">
    <source>
        <dbReference type="Proteomes" id="UP000076603"/>
    </source>
</evidence>
<protein>
    <submittedName>
        <fullName evidence="1">Inhibitor of sigma-G Gin</fullName>
    </submittedName>
</protein>
<accession>A0A161WE68</accession>
<dbReference type="PATRIC" id="fig|1121326.3.peg.4512"/>
<dbReference type="Pfam" id="PF10764">
    <property type="entry name" value="Gin"/>
    <property type="match status" value="1"/>
</dbReference>
<keyword evidence="2" id="KW-1185">Reference proteome</keyword>